<dbReference type="InterPro" id="IPR011333">
    <property type="entry name" value="SKP1/BTB/POZ_sf"/>
</dbReference>
<dbReference type="InterPro" id="IPR000210">
    <property type="entry name" value="BTB/POZ_dom"/>
</dbReference>
<evidence type="ECO:0000313" key="2">
    <source>
        <dbReference type="Proteomes" id="UP000675881"/>
    </source>
</evidence>
<protein>
    <submittedName>
        <fullName evidence="1">(salmon louse) hypothetical protein</fullName>
    </submittedName>
</protein>
<sequence>MYFYLKKKKRRCSPSINTALQMDEGNHCMSINYKTPVENAKEILLVNAYTDLIFCFSDGRRLRAHKVILSEFSPLIRKICSEHSPLSEIYISIDEEEYESLNIILSLIYVGYSSTCITETSFFLRCKTRPALSTLHSLM</sequence>
<dbReference type="PROSITE" id="PS50097">
    <property type="entry name" value="BTB"/>
    <property type="match status" value="1"/>
</dbReference>
<dbReference type="AlphaFoldDB" id="A0A7R8CFQ4"/>
<proteinExistence type="predicted"/>
<dbReference type="Pfam" id="PF00651">
    <property type="entry name" value="BTB"/>
    <property type="match status" value="1"/>
</dbReference>
<evidence type="ECO:0000313" key="1">
    <source>
        <dbReference type="EMBL" id="CAF2808618.1"/>
    </source>
</evidence>
<organism evidence="1 2">
    <name type="scientific">Lepeophtheirus salmonis</name>
    <name type="common">Salmon louse</name>
    <name type="synonym">Caligus salmonis</name>
    <dbReference type="NCBI Taxonomy" id="72036"/>
    <lineage>
        <taxon>Eukaryota</taxon>
        <taxon>Metazoa</taxon>
        <taxon>Ecdysozoa</taxon>
        <taxon>Arthropoda</taxon>
        <taxon>Crustacea</taxon>
        <taxon>Multicrustacea</taxon>
        <taxon>Hexanauplia</taxon>
        <taxon>Copepoda</taxon>
        <taxon>Siphonostomatoida</taxon>
        <taxon>Caligidae</taxon>
        <taxon>Lepeophtheirus</taxon>
    </lineage>
</organism>
<name>A0A7R8CFQ4_LEPSM</name>
<dbReference type="EMBL" id="HG994590">
    <property type="protein sequence ID" value="CAF2808618.1"/>
    <property type="molecule type" value="Genomic_DNA"/>
</dbReference>
<keyword evidence="2" id="KW-1185">Reference proteome</keyword>
<dbReference type="Gene3D" id="3.30.710.10">
    <property type="entry name" value="Potassium Channel Kv1.1, Chain A"/>
    <property type="match status" value="1"/>
</dbReference>
<reference evidence="1" key="1">
    <citation type="submission" date="2021-02" db="EMBL/GenBank/DDBJ databases">
        <authorList>
            <person name="Bekaert M."/>
        </authorList>
    </citation>
    <scope>NUCLEOTIDE SEQUENCE</scope>
    <source>
        <strain evidence="1">IoA-00</strain>
    </source>
</reference>
<gene>
    <name evidence="1" type="ORF">LSAA_3323</name>
</gene>
<accession>A0A7R8CFQ4</accession>
<dbReference type="SUPFAM" id="SSF54695">
    <property type="entry name" value="POZ domain"/>
    <property type="match status" value="1"/>
</dbReference>
<dbReference type="Proteomes" id="UP000675881">
    <property type="component" value="Chromosome 11"/>
</dbReference>